<feature type="domain" description="Retrotransposon gag" evidence="1">
    <location>
        <begin position="2"/>
        <end position="84"/>
    </location>
</feature>
<dbReference type="Proteomes" id="UP001420932">
    <property type="component" value="Unassembled WGS sequence"/>
</dbReference>
<dbReference type="EMBL" id="JBBNAF010000001">
    <property type="protein sequence ID" value="KAK9169435.1"/>
    <property type="molecule type" value="Genomic_DNA"/>
</dbReference>
<sequence length="196" mass="22064">MAGSALQWFHWMYTTAQLTSWPEFARALEVRFGPSSCIDFEVTLLKLKQPSTLEAFMEEFAALSTRTTGLSQSNLLNCFISGVKDEIHRELLLLRPQNFQEAMGMAKVVRDKLEATKSYPSKFVPTKLPTSAPLALEKLPSLPSRLPPSAKRLTPAEMAARREKGLCFNCEEKFSPGHRCKGKHLLYIVRNDDDGD</sequence>
<keyword evidence="3" id="KW-1185">Reference proteome</keyword>
<name>A0AAP0Q6L0_9MAGN</name>
<dbReference type="AlphaFoldDB" id="A0AAP0Q6L0"/>
<evidence type="ECO:0000313" key="3">
    <source>
        <dbReference type="Proteomes" id="UP001420932"/>
    </source>
</evidence>
<evidence type="ECO:0000313" key="2">
    <source>
        <dbReference type="EMBL" id="KAK9169435.1"/>
    </source>
</evidence>
<accession>A0AAP0Q6L0</accession>
<organism evidence="2 3">
    <name type="scientific">Stephania yunnanensis</name>
    <dbReference type="NCBI Taxonomy" id="152371"/>
    <lineage>
        <taxon>Eukaryota</taxon>
        <taxon>Viridiplantae</taxon>
        <taxon>Streptophyta</taxon>
        <taxon>Embryophyta</taxon>
        <taxon>Tracheophyta</taxon>
        <taxon>Spermatophyta</taxon>
        <taxon>Magnoliopsida</taxon>
        <taxon>Ranunculales</taxon>
        <taxon>Menispermaceae</taxon>
        <taxon>Menispermoideae</taxon>
        <taxon>Cissampelideae</taxon>
        <taxon>Stephania</taxon>
    </lineage>
</organism>
<dbReference type="InterPro" id="IPR005162">
    <property type="entry name" value="Retrotrans_gag_dom"/>
</dbReference>
<evidence type="ECO:0000259" key="1">
    <source>
        <dbReference type="Pfam" id="PF03732"/>
    </source>
</evidence>
<gene>
    <name evidence="2" type="ORF">Syun_001575</name>
</gene>
<protein>
    <recommendedName>
        <fullName evidence="1">Retrotransposon gag domain-containing protein</fullName>
    </recommendedName>
</protein>
<comment type="caution">
    <text evidence="2">The sequence shown here is derived from an EMBL/GenBank/DDBJ whole genome shotgun (WGS) entry which is preliminary data.</text>
</comment>
<dbReference type="Pfam" id="PF03732">
    <property type="entry name" value="Retrotrans_gag"/>
    <property type="match status" value="1"/>
</dbReference>
<reference evidence="2 3" key="1">
    <citation type="submission" date="2024-01" db="EMBL/GenBank/DDBJ databases">
        <title>Genome assemblies of Stephania.</title>
        <authorList>
            <person name="Yang L."/>
        </authorList>
    </citation>
    <scope>NUCLEOTIDE SEQUENCE [LARGE SCALE GENOMIC DNA]</scope>
    <source>
        <strain evidence="2">YNDBR</strain>
        <tissue evidence="2">Leaf</tissue>
    </source>
</reference>
<proteinExistence type="predicted"/>